<name>A0A1I0CE99_9BACI</name>
<dbReference type="Gene3D" id="3.10.350.10">
    <property type="entry name" value="LysM domain"/>
    <property type="match status" value="1"/>
</dbReference>
<dbReference type="Pfam" id="PF01476">
    <property type="entry name" value="LysM"/>
    <property type="match status" value="1"/>
</dbReference>
<dbReference type="SUPFAM" id="SSF54106">
    <property type="entry name" value="LysM domain"/>
    <property type="match status" value="1"/>
</dbReference>
<evidence type="ECO:0000313" key="4">
    <source>
        <dbReference type="Proteomes" id="UP000198618"/>
    </source>
</evidence>
<dbReference type="PROSITE" id="PS51782">
    <property type="entry name" value="LYSM"/>
    <property type="match status" value="1"/>
</dbReference>
<dbReference type="OrthoDB" id="9785345at2"/>
<evidence type="ECO:0000313" key="3">
    <source>
        <dbReference type="EMBL" id="SET17251.1"/>
    </source>
</evidence>
<dbReference type="GO" id="GO:0016787">
    <property type="term" value="F:hydrolase activity"/>
    <property type="evidence" value="ECO:0007669"/>
    <property type="project" value="InterPro"/>
</dbReference>
<dbReference type="InterPro" id="IPR011105">
    <property type="entry name" value="Cell_wall_hydrolase_SleB"/>
</dbReference>
<dbReference type="SMART" id="SM00257">
    <property type="entry name" value="LysM"/>
    <property type="match status" value="1"/>
</dbReference>
<dbReference type="InterPro" id="IPR036779">
    <property type="entry name" value="LysM_dom_sf"/>
</dbReference>
<dbReference type="Gene3D" id="1.10.10.2520">
    <property type="entry name" value="Cell wall hydrolase SleB, domain 1"/>
    <property type="match status" value="1"/>
</dbReference>
<dbReference type="CDD" id="cd00118">
    <property type="entry name" value="LysM"/>
    <property type="match status" value="1"/>
</dbReference>
<dbReference type="Gene3D" id="6.20.240.60">
    <property type="match status" value="1"/>
</dbReference>
<evidence type="ECO:0000256" key="1">
    <source>
        <dbReference type="SAM" id="SignalP"/>
    </source>
</evidence>
<dbReference type="RefSeq" id="WP_090868847.1">
    <property type="nucleotide sequence ID" value="NZ_FOHE01000006.1"/>
</dbReference>
<reference evidence="3 4" key="1">
    <citation type="submission" date="2016-10" db="EMBL/GenBank/DDBJ databases">
        <authorList>
            <person name="de Groot N.N."/>
        </authorList>
    </citation>
    <scope>NUCLEOTIDE SEQUENCE [LARGE SCALE GENOMIC DNA]</scope>
    <source>
        <strain evidence="3 4">IBRC-M 10780</strain>
    </source>
</reference>
<dbReference type="EMBL" id="FOHE01000006">
    <property type="protein sequence ID" value="SET17251.1"/>
    <property type="molecule type" value="Genomic_DNA"/>
</dbReference>
<gene>
    <name evidence="3" type="ORF">SAMN05216389_106159</name>
</gene>
<dbReference type="InterPro" id="IPR018392">
    <property type="entry name" value="LysM"/>
</dbReference>
<accession>A0A1I0CE99</accession>
<dbReference type="STRING" id="930131.SAMN05216389_106159"/>
<dbReference type="Proteomes" id="UP000198618">
    <property type="component" value="Unassembled WGS sequence"/>
</dbReference>
<feature type="domain" description="LysM" evidence="2">
    <location>
        <begin position="27"/>
        <end position="70"/>
    </location>
</feature>
<evidence type="ECO:0000259" key="2">
    <source>
        <dbReference type="PROSITE" id="PS51782"/>
    </source>
</evidence>
<proteinExistence type="predicted"/>
<protein>
    <submittedName>
        <fullName evidence="3">N-acetylmuramoyl-L-alanine amidase</fullName>
    </submittedName>
</protein>
<organism evidence="3 4">
    <name type="scientific">Oceanobacillus limi</name>
    <dbReference type="NCBI Taxonomy" id="930131"/>
    <lineage>
        <taxon>Bacteria</taxon>
        <taxon>Bacillati</taxon>
        <taxon>Bacillota</taxon>
        <taxon>Bacilli</taxon>
        <taxon>Bacillales</taxon>
        <taxon>Bacillaceae</taxon>
        <taxon>Oceanobacillus</taxon>
    </lineage>
</organism>
<feature type="chain" id="PRO_5011640566" evidence="1">
    <location>
        <begin position="27"/>
        <end position="196"/>
    </location>
</feature>
<sequence>MNKIKQLLLITTLSISVISLPVSADAASYKVQKGDSFWSIANEYGVPVLSLLNENNRTGSLLYAGETINIPHAPVSQAEKELMAKLVNAEAKGEPYAGKVAVATVVLNRVDHNEFPNTIKEVIYERSNGHYAFSPVQNGAINDGFSNEDMKAVNEAIAFQGQGNGSLYFYNPETAQSSWIKTRETTKTIGNHVFAK</sequence>
<feature type="signal peptide" evidence="1">
    <location>
        <begin position="1"/>
        <end position="26"/>
    </location>
</feature>
<dbReference type="InterPro" id="IPR042047">
    <property type="entry name" value="SleB_dom1"/>
</dbReference>
<dbReference type="Pfam" id="PF07486">
    <property type="entry name" value="Hydrolase_2"/>
    <property type="match status" value="1"/>
</dbReference>
<keyword evidence="4" id="KW-1185">Reference proteome</keyword>
<dbReference type="AlphaFoldDB" id="A0A1I0CE99"/>
<keyword evidence="1" id="KW-0732">Signal</keyword>